<dbReference type="Pfam" id="PF13600">
    <property type="entry name" value="DUF4140"/>
    <property type="match status" value="1"/>
</dbReference>
<feature type="coiled-coil region" evidence="1">
    <location>
        <begin position="93"/>
        <end position="127"/>
    </location>
</feature>
<organism evidence="5 6">
    <name type="scientific">Candidatus Edwardsbacteria bacterium GWF2_54_11</name>
    <dbReference type="NCBI Taxonomy" id="1817851"/>
    <lineage>
        <taxon>Bacteria</taxon>
        <taxon>Candidatus Edwardsiibacteriota</taxon>
    </lineage>
</organism>
<dbReference type="InterPro" id="IPR011935">
    <property type="entry name" value="CHP02231"/>
</dbReference>
<evidence type="ECO:0008006" key="7">
    <source>
        <dbReference type="Google" id="ProtNLM"/>
    </source>
</evidence>
<name>A0A1F5RGJ3_9BACT</name>
<dbReference type="EMBL" id="MFFM01000016">
    <property type="protein sequence ID" value="OGF13498.1"/>
    <property type="molecule type" value="Genomic_DNA"/>
</dbReference>
<evidence type="ECO:0000259" key="4">
    <source>
        <dbReference type="Pfam" id="PF13600"/>
    </source>
</evidence>
<evidence type="ECO:0000313" key="5">
    <source>
        <dbReference type="EMBL" id="OGF13498.1"/>
    </source>
</evidence>
<keyword evidence="1" id="KW-0175">Coiled coil</keyword>
<reference evidence="5 6" key="1">
    <citation type="journal article" date="2016" name="Nat. Commun.">
        <title>Thousands of microbial genomes shed light on interconnected biogeochemical processes in an aquifer system.</title>
        <authorList>
            <person name="Anantharaman K."/>
            <person name="Brown C.T."/>
            <person name="Hug L.A."/>
            <person name="Sharon I."/>
            <person name="Castelle C.J."/>
            <person name="Probst A.J."/>
            <person name="Thomas B.C."/>
            <person name="Singh A."/>
            <person name="Wilkins M.J."/>
            <person name="Karaoz U."/>
            <person name="Brodie E.L."/>
            <person name="Williams K.H."/>
            <person name="Hubbard S.S."/>
            <person name="Banfield J.F."/>
        </authorList>
    </citation>
    <scope>NUCLEOTIDE SEQUENCE [LARGE SCALE GENOMIC DNA]</scope>
</reference>
<accession>A0A1F5RGJ3</accession>
<dbReference type="NCBIfam" id="TIGR02231">
    <property type="entry name" value="mucoidy inhibitor MuiA family protein"/>
    <property type="match status" value="1"/>
</dbReference>
<protein>
    <recommendedName>
        <fullName evidence="7">DUF4139 domain-containing protein</fullName>
    </recommendedName>
</protein>
<keyword evidence="2" id="KW-0732">Signal</keyword>
<proteinExistence type="predicted"/>
<dbReference type="Pfam" id="PF13598">
    <property type="entry name" value="DUF4139"/>
    <property type="match status" value="1"/>
</dbReference>
<dbReference type="PANTHER" id="PTHR31005:SF8">
    <property type="entry name" value="DUF4139 DOMAIN-CONTAINING PROTEIN"/>
    <property type="match status" value="1"/>
</dbReference>
<dbReference type="InterPro" id="IPR025554">
    <property type="entry name" value="DUF4140"/>
</dbReference>
<feature type="signal peptide" evidence="2">
    <location>
        <begin position="1"/>
        <end position="19"/>
    </location>
</feature>
<gene>
    <name evidence="5" type="ORF">A2024_11275</name>
</gene>
<comment type="caution">
    <text evidence="5">The sequence shown here is derived from an EMBL/GenBank/DDBJ whole genome shotgun (WGS) entry which is preliminary data.</text>
</comment>
<evidence type="ECO:0000259" key="3">
    <source>
        <dbReference type="Pfam" id="PF13598"/>
    </source>
</evidence>
<sequence length="558" mass="62871">MKKIILISALMLIASGTFALQTIEQKTPISQVVIYNDRVEITRMHKTGYQPGEYQLKMTDLPSSLDENSVRTSGSGTAEVKINGVKIETVYLDTTTNQKYKALEDSVEQLKEQQKIYDDRYGLLQKEADYLEKIKNASTALPSGRESEKPRSTTVSEWTGLYNFYDAKFEAINKEQRSIEKNKKALQARLNALQSRLHKISAGANLTKKNVSVSFTVKKEGSLALALSYMMMGASWHPQYDIRVSPENKEVEFTYYGVIYQNTGEDWKNVKITLSTAQPSISGSMPALKPWYVDVYQQYYQKGQAPQRAKQILSVGKEMQQVQSPIFDEATSPSRGVIGNTAGIVTSDVEFTGTSYVYLTPGENNIPSDGEPHKIPIAFETLKADFEYSSAPRLKQYAYLQGKVKNTTEYPFIAGDINVFFGNNFVGTSAINTVIPSEKFDVSLGIDEGIKITRQKVRDLVENGKRIKRTYGYKVTVKNLKKTKEILTVNEQYPVSRNDKIKVKLVSPKFDDEKLEYGIKEKANGIIEWKMELGPQEKKEMELEYILEYPGGVSVTGL</sequence>
<dbReference type="AlphaFoldDB" id="A0A1F5RGJ3"/>
<dbReference type="InterPro" id="IPR037291">
    <property type="entry name" value="DUF4139"/>
</dbReference>
<feature type="domain" description="DUF4139" evidence="3">
    <location>
        <begin position="225"/>
        <end position="550"/>
    </location>
</feature>
<feature type="domain" description="DUF4140" evidence="4">
    <location>
        <begin position="32"/>
        <end position="131"/>
    </location>
</feature>
<feature type="coiled-coil region" evidence="1">
    <location>
        <begin position="169"/>
        <end position="196"/>
    </location>
</feature>
<feature type="chain" id="PRO_5009520860" description="DUF4139 domain-containing protein" evidence="2">
    <location>
        <begin position="20"/>
        <end position="558"/>
    </location>
</feature>
<dbReference type="Proteomes" id="UP000177230">
    <property type="component" value="Unassembled WGS sequence"/>
</dbReference>
<evidence type="ECO:0000313" key="6">
    <source>
        <dbReference type="Proteomes" id="UP000177230"/>
    </source>
</evidence>
<evidence type="ECO:0000256" key="2">
    <source>
        <dbReference type="SAM" id="SignalP"/>
    </source>
</evidence>
<evidence type="ECO:0000256" key="1">
    <source>
        <dbReference type="SAM" id="Coils"/>
    </source>
</evidence>
<dbReference type="PANTHER" id="PTHR31005">
    <property type="entry name" value="DUF4139 DOMAIN-CONTAINING PROTEIN"/>
    <property type="match status" value="1"/>
</dbReference>